<dbReference type="SUPFAM" id="SSF52172">
    <property type="entry name" value="CheY-like"/>
    <property type="match status" value="1"/>
</dbReference>
<dbReference type="InterPro" id="IPR011006">
    <property type="entry name" value="CheY-like_superfamily"/>
</dbReference>
<dbReference type="PROSITE" id="PS50110">
    <property type="entry name" value="RESPONSE_REGULATORY"/>
    <property type="match status" value="1"/>
</dbReference>
<evidence type="ECO:0000259" key="6">
    <source>
        <dbReference type="PROSITE" id="PS50110"/>
    </source>
</evidence>
<dbReference type="Pfam" id="PF00072">
    <property type="entry name" value="Response_reg"/>
    <property type="match status" value="1"/>
</dbReference>
<evidence type="ECO:0000256" key="1">
    <source>
        <dbReference type="ARBA" id="ARBA00000085"/>
    </source>
</evidence>
<dbReference type="Proteomes" id="UP001324993">
    <property type="component" value="Chromosome"/>
</dbReference>
<dbReference type="SUPFAM" id="SSF55874">
    <property type="entry name" value="ATPase domain of HSP90 chaperone/DNA topoisomerase II/histidine kinase"/>
    <property type="match status" value="1"/>
</dbReference>
<evidence type="ECO:0000256" key="4">
    <source>
        <dbReference type="PROSITE-ProRule" id="PRU00169"/>
    </source>
</evidence>
<feature type="modified residue" description="4-aspartylphosphate" evidence="4">
    <location>
        <position position="60"/>
    </location>
</feature>
<dbReference type="Pfam" id="PF02518">
    <property type="entry name" value="HATPase_c"/>
    <property type="match status" value="1"/>
</dbReference>
<keyword evidence="8" id="KW-1185">Reference proteome</keyword>
<dbReference type="GO" id="GO:0016301">
    <property type="term" value="F:kinase activity"/>
    <property type="evidence" value="ECO:0007669"/>
    <property type="project" value="UniProtKB-KW"/>
</dbReference>
<dbReference type="SMART" id="SM00388">
    <property type="entry name" value="HisKA"/>
    <property type="match status" value="1"/>
</dbReference>
<dbReference type="InterPro" id="IPR036890">
    <property type="entry name" value="HATPase_C_sf"/>
</dbReference>
<proteinExistence type="predicted"/>
<feature type="domain" description="Response regulatory" evidence="6">
    <location>
        <begin position="11"/>
        <end position="127"/>
    </location>
</feature>
<dbReference type="PANTHER" id="PTHR43547">
    <property type="entry name" value="TWO-COMPONENT HISTIDINE KINASE"/>
    <property type="match status" value="1"/>
</dbReference>
<dbReference type="EMBL" id="CP138858">
    <property type="protein sequence ID" value="WPJ95632.1"/>
    <property type="molecule type" value="Genomic_DNA"/>
</dbReference>
<dbReference type="SMART" id="SM00387">
    <property type="entry name" value="HATPase_c"/>
    <property type="match status" value="1"/>
</dbReference>
<dbReference type="InterPro" id="IPR003594">
    <property type="entry name" value="HATPase_dom"/>
</dbReference>
<keyword evidence="7" id="KW-0808">Transferase</keyword>
<dbReference type="EC" id="2.7.13.3" evidence="2"/>
<sequence>METQEHSITPKVLIVDDEPQNLRLVGEILRRADISFILALDGQEALDAVATEKPDLILLDVMMPRMDGFAVCANLKKSPDTASIPIIFLSAASSPAEVVSGFTAGAVDYIKKPFVREELLARVYTHLRLSATQRQLDAESKAKAELIARLAHDIKNPSGAIKGLSKYIIDELKHCQHENLPEILSMAQLIQDSADGMTDLVIGILDEARRSAHSNENSVTETIQVAEVIEYLLQLNSLSAREKDIDIDFTNTHPAQVAISRRILVEMFDNLLNNAIKYSSEGANIQVRLKSPQLFASGMRFEVIDQAPTITAEKRAGLFSPFAQGDSKNTVEASHGVGLSIVQRLVKMHAGKLGVEAREQGDGNRFYIELPTSSIE</sequence>
<dbReference type="CDD" id="cd00082">
    <property type="entry name" value="HisKA"/>
    <property type="match status" value="1"/>
</dbReference>
<dbReference type="PRINTS" id="PR00344">
    <property type="entry name" value="BCTRLSENSOR"/>
</dbReference>
<protein>
    <recommendedName>
        <fullName evidence="2">histidine kinase</fullName>
        <ecNumber evidence="2">2.7.13.3</ecNumber>
    </recommendedName>
</protein>
<dbReference type="PANTHER" id="PTHR43547:SF2">
    <property type="entry name" value="HYBRID SIGNAL TRANSDUCTION HISTIDINE KINASE C"/>
    <property type="match status" value="1"/>
</dbReference>
<dbReference type="InterPro" id="IPR004358">
    <property type="entry name" value="Sig_transdc_His_kin-like_C"/>
</dbReference>
<comment type="catalytic activity">
    <reaction evidence="1">
        <text>ATP + protein L-histidine = ADP + protein N-phospho-L-histidine.</text>
        <dbReference type="EC" id="2.7.13.3"/>
    </reaction>
</comment>
<dbReference type="InterPro" id="IPR005467">
    <property type="entry name" value="His_kinase_dom"/>
</dbReference>
<evidence type="ECO:0000256" key="3">
    <source>
        <dbReference type="ARBA" id="ARBA00022553"/>
    </source>
</evidence>
<name>A0ABZ0RL38_9BACT</name>
<accession>A0ABZ0RL38</accession>
<feature type="domain" description="Histidine kinase" evidence="5">
    <location>
        <begin position="149"/>
        <end position="374"/>
    </location>
</feature>
<reference evidence="7 8" key="1">
    <citation type="submission" date="2023-11" db="EMBL/GenBank/DDBJ databases">
        <title>Coraliomargarita sp. nov., isolated from marine algae.</title>
        <authorList>
            <person name="Lee J.K."/>
            <person name="Baek J.H."/>
            <person name="Kim J.M."/>
            <person name="Choi D.G."/>
            <person name="Jeon C.O."/>
        </authorList>
    </citation>
    <scope>NUCLEOTIDE SEQUENCE [LARGE SCALE GENOMIC DNA]</scope>
    <source>
        <strain evidence="7 8">J2-16</strain>
    </source>
</reference>
<dbReference type="CDD" id="cd19920">
    <property type="entry name" value="REC_PA4781-like"/>
    <property type="match status" value="1"/>
</dbReference>
<dbReference type="Gene3D" id="3.40.50.2300">
    <property type="match status" value="1"/>
</dbReference>
<evidence type="ECO:0000313" key="8">
    <source>
        <dbReference type="Proteomes" id="UP001324993"/>
    </source>
</evidence>
<keyword evidence="7" id="KW-0418">Kinase</keyword>
<dbReference type="Gene3D" id="1.10.287.130">
    <property type="match status" value="1"/>
</dbReference>
<organism evidence="7 8">
    <name type="scientific">Coraliomargarita algicola</name>
    <dbReference type="NCBI Taxonomy" id="3092156"/>
    <lineage>
        <taxon>Bacteria</taxon>
        <taxon>Pseudomonadati</taxon>
        <taxon>Verrucomicrobiota</taxon>
        <taxon>Opitutia</taxon>
        <taxon>Puniceicoccales</taxon>
        <taxon>Coraliomargaritaceae</taxon>
        <taxon>Coraliomargarita</taxon>
    </lineage>
</organism>
<evidence type="ECO:0000313" key="7">
    <source>
        <dbReference type="EMBL" id="WPJ95632.1"/>
    </source>
</evidence>
<dbReference type="InterPro" id="IPR003661">
    <property type="entry name" value="HisK_dim/P_dom"/>
</dbReference>
<dbReference type="Gene3D" id="3.30.565.10">
    <property type="entry name" value="Histidine kinase-like ATPase, C-terminal domain"/>
    <property type="match status" value="1"/>
</dbReference>
<evidence type="ECO:0000259" key="5">
    <source>
        <dbReference type="PROSITE" id="PS50109"/>
    </source>
</evidence>
<dbReference type="RefSeq" id="WP_319832511.1">
    <property type="nucleotide sequence ID" value="NZ_CP138858.1"/>
</dbReference>
<gene>
    <name evidence="7" type="ORF">SH580_19625</name>
</gene>
<dbReference type="InterPro" id="IPR001789">
    <property type="entry name" value="Sig_transdc_resp-reg_receiver"/>
</dbReference>
<dbReference type="SMART" id="SM00448">
    <property type="entry name" value="REC"/>
    <property type="match status" value="1"/>
</dbReference>
<keyword evidence="3 4" id="KW-0597">Phosphoprotein</keyword>
<dbReference type="PROSITE" id="PS50109">
    <property type="entry name" value="HIS_KIN"/>
    <property type="match status" value="1"/>
</dbReference>
<evidence type="ECO:0000256" key="2">
    <source>
        <dbReference type="ARBA" id="ARBA00012438"/>
    </source>
</evidence>